<dbReference type="SUPFAM" id="SSF51161">
    <property type="entry name" value="Trimeric LpxA-like enzymes"/>
    <property type="match status" value="1"/>
</dbReference>
<gene>
    <name evidence="1" type="ORF">KR76_02485</name>
</gene>
<dbReference type="PANTHER" id="PTHR13061:SF29">
    <property type="entry name" value="GAMMA CARBONIC ANHYDRASE-LIKE 1, MITOCHONDRIAL-RELATED"/>
    <property type="match status" value="1"/>
</dbReference>
<dbReference type="KEGG" id="psim:KR76_02485"/>
<name>A0A0A1DKM2_NOCSI</name>
<dbReference type="InterPro" id="IPR011004">
    <property type="entry name" value="Trimer_LpxA-like_sf"/>
</dbReference>
<dbReference type="Proteomes" id="UP000030300">
    <property type="component" value="Chromosome"/>
</dbReference>
<dbReference type="InterPro" id="IPR047324">
    <property type="entry name" value="LbH_gamma_CA-like"/>
</dbReference>
<dbReference type="CDD" id="cd04645">
    <property type="entry name" value="LbH_gamma_CA_like"/>
    <property type="match status" value="1"/>
</dbReference>
<proteinExistence type="predicted"/>
<organism evidence="1 2">
    <name type="scientific">Nocardioides simplex</name>
    <name type="common">Arthrobacter simplex</name>
    <dbReference type="NCBI Taxonomy" id="2045"/>
    <lineage>
        <taxon>Bacteria</taxon>
        <taxon>Bacillati</taxon>
        <taxon>Actinomycetota</taxon>
        <taxon>Actinomycetes</taxon>
        <taxon>Propionibacteriales</taxon>
        <taxon>Nocardioidaceae</taxon>
        <taxon>Pimelobacter</taxon>
    </lineage>
</organism>
<sequence>MFLYEFEGRRPQVHPEAFVAPTATLIGDVRVEKGASIWYGAVLRADICTIIVREGSNVQDNSVVHGAPDVTVEIGPHATIAHACVFHGDAIGEKSLLGNASTILDGATIGKGSLVAAGAVITPGKEIPDGVLAAGAPAEAKKPIEGTGAQFWVETNAPYYAELAQRHRAGVVAVPDERTEPS</sequence>
<dbReference type="RefSeq" id="WP_038676383.1">
    <property type="nucleotide sequence ID" value="NZ_BJMC01000005.1"/>
</dbReference>
<dbReference type="HOGENOM" id="CLU_064827_4_2_11"/>
<dbReference type="AlphaFoldDB" id="A0A0A1DKM2"/>
<dbReference type="GeneID" id="96607844"/>
<evidence type="ECO:0000313" key="2">
    <source>
        <dbReference type="Proteomes" id="UP000030300"/>
    </source>
</evidence>
<dbReference type="OrthoDB" id="9803036at2"/>
<dbReference type="STRING" id="2045.KR76_02485"/>
<accession>A0A0A1DKM2</accession>
<dbReference type="Gene3D" id="2.160.10.10">
    <property type="entry name" value="Hexapeptide repeat proteins"/>
    <property type="match status" value="1"/>
</dbReference>
<keyword evidence="2" id="KW-1185">Reference proteome</keyword>
<reference evidence="1 2" key="1">
    <citation type="journal article" date="2015" name="Genome Announc.">
        <title>Complete Genome Sequence of Steroid-Transforming Nocardioides simplex VKM Ac-2033D.</title>
        <authorList>
            <person name="Shtratnikova V.Y."/>
            <person name="Schelkunov M.I."/>
            <person name="Pekov Y.A."/>
            <person name="Fokina V.V."/>
            <person name="Logacheva M.D."/>
            <person name="Sokolov S.L."/>
            <person name="Bragin E.Y."/>
            <person name="Ashapkin V.V."/>
            <person name="Donova M.V."/>
        </authorList>
    </citation>
    <scope>NUCLEOTIDE SEQUENCE [LARGE SCALE GENOMIC DNA]</scope>
    <source>
        <strain evidence="1 2">VKM Ac-2033D</strain>
    </source>
</reference>
<evidence type="ECO:0000313" key="1">
    <source>
        <dbReference type="EMBL" id="AIY15910.1"/>
    </source>
</evidence>
<dbReference type="eggNOG" id="COG0663">
    <property type="taxonomic scope" value="Bacteria"/>
</dbReference>
<dbReference type="PANTHER" id="PTHR13061">
    <property type="entry name" value="DYNACTIN SUBUNIT P25"/>
    <property type="match status" value="1"/>
</dbReference>
<protein>
    <submittedName>
        <fullName evidence="1">Carbonic anhydrase, family 3</fullName>
    </submittedName>
</protein>
<dbReference type="InterPro" id="IPR050484">
    <property type="entry name" value="Transf_Hexapept/Carb_Anhydrase"/>
</dbReference>
<dbReference type="EMBL" id="CP009896">
    <property type="protein sequence ID" value="AIY15910.1"/>
    <property type="molecule type" value="Genomic_DNA"/>
</dbReference>